<dbReference type="PANTHER" id="PTHR45228">
    <property type="entry name" value="CYCLIC DI-GMP PHOSPHODIESTERASE TM_0186-RELATED"/>
    <property type="match status" value="1"/>
</dbReference>
<reference evidence="1 2" key="1">
    <citation type="submission" date="2015-12" db="EMBL/GenBank/DDBJ databases">
        <title>Genome sequence of Aneurinibacillus soli.</title>
        <authorList>
            <person name="Lee J.S."/>
            <person name="Lee K.C."/>
            <person name="Kim K.K."/>
            <person name="Lee B.W."/>
        </authorList>
    </citation>
    <scope>NUCLEOTIDE SEQUENCE [LARGE SCALE GENOMIC DNA]</scope>
    <source>
        <strain evidence="1 2">CB4</strain>
    </source>
</reference>
<accession>A0A0U4WN81</accession>
<gene>
    <name evidence="1" type="primary">rpfG_12</name>
    <name evidence="1" type="ORF">CB4_03942</name>
</gene>
<evidence type="ECO:0000313" key="1">
    <source>
        <dbReference type="EMBL" id="BAU29705.1"/>
    </source>
</evidence>
<dbReference type="PROSITE" id="PS51832">
    <property type="entry name" value="HD_GYP"/>
    <property type="match status" value="1"/>
</dbReference>
<dbReference type="Pfam" id="PF13487">
    <property type="entry name" value="HD_5"/>
    <property type="match status" value="1"/>
</dbReference>
<keyword evidence="2" id="KW-1185">Reference proteome</keyword>
<dbReference type="Proteomes" id="UP000217696">
    <property type="component" value="Chromosome"/>
</dbReference>
<dbReference type="OrthoDB" id="2489596at2"/>
<dbReference type="EC" id="3.1.4.52" evidence="1"/>
<sequence>MLSHLDTLVQPYLAVFLLGAGALIVLFLVLFMSQMRAKKRHVEQLEHVTRLLRHVKTSTELESNLNIILEIYSTIVDAHGYSFYILDNKQNKYLLKAVRQRHGDKDQVAPSYSGLASYEKEVYQPPLSLSPNATRQGIDLIKEGEVPLLLIPIRGERGLIRIGPISRLPKAIRSKLEFVTDLLPQMLESLIETDVLKMKTDVVVTSEHALRSISSMALDSESIIQKTLGMFASALGIPDCFLLIQQTGGFQVPALIGWSFEMQQTIIHDKELCSQLWMALDNREAAVIHKGDTPHSKLALLLQDRSAKMLLISKFIEGGREGLIVCRVHDQDGSGLSDEQMMISLRTLSKQIAKLLQTQNNIKPMTTSYVELLKLLSRTIDNLSPYTVGYSELMSRYSIVIAQEMGLSPREKQDISLAAYLSNIGVLGLSEEIYLKEGKFSEIEYEKMKLHAEVGADIIEMLIGNKTVASYIRYHHERMDGNGYPAGLRGQQIPLGARIIAVVQVFLAKMNSRKYRTALPFDKALELLKSSTGSQLDPAVVDAFDRWLQRKRNSLRNVNHSLGPCWEMCCTPSEICATCPAFQQTEKNCWEVNQNNCQAHGKSCETCFVYTEAISRR</sequence>
<dbReference type="PANTHER" id="PTHR45228:SF1">
    <property type="entry name" value="CYCLIC DI-GMP PHOSPHODIESTERASE TM_0186"/>
    <property type="match status" value="1"/>
</dbReference>
<dbReference type="SUPFAM" id="SSF109604">
    <property type="entry name" value="HD-domain/PDEase-like"/>
    <property type="match status" value="1"/>
</dbReference>
<keyword evidence="1" id="KW-0378">Hydrolase</keyword>
<proteinExistence type="predicted"/>
<dbReference type="AlphaFoldDB" id="A0A0U4WN81"/>
<dbReference type="GO" id="GO:0071111">
    <property type="term" value="F:cyclic-guanylate-specific phosphodiesterase activity"/>
    <property type="evidence" value="ECO:0007669"/>
    <property type="project" value="UniProtKB-EC"/>
</dbReference>
<protein>
    <submittedName>
        <fullName evidence="1">Cyclic di-GMP phosphodiesterase response regulator RpfG</fullName>
        <ecNumber evidence="1">3.1.4.52</ecNumber>
    </submittedName>
</protein>
<dbReference type="EMBL" id="AP017312">
    <property type="protein sequence ID" value="BAU29705.1"/>
    <property type="molecule type" value="Genomic_DNA"/>
</dbReference>
<organism evidence="1 2">
    <name type="scientific">Aneurinibacillus soli</name>
    <dbReference type="NCBI Taxonomy" id="1500254"/>
    <lineage>
        <taxon>Bacteria</taxon>
        <taxon>Bacillati</taxon>
        <taxon>Bacillota</taxon>
        <taxon>Bacilli</taxon>
        <taxon>Bacillales</taxon>
        <taxon>Paenibacillaceae</taxon>
        <taxon>Aneurinibacillus group</taxon>
        <taxon>Aneurinibacillus</taxon>
    </lineage>
</organism>
<dbReference type="Gene3D" id="1.10.3210.10">
    <property type="entry name" value="Hypothetical protein af1432"/>
    <property type="match status" value="1"/>
</dbReference>
<dbReference type="KEGG" id="asoc:CB4_03942"/>
<dbReference type="CDD" id="cd00077">
    <property type="entry name" value="HDc"/>
    <property type="match status" value="1"/>
</dbReference>
<name>A0A0U4WN81_9BACL</name>
<dbReference type="InterPro" id="IPR003607">
    <property type="entry name" value="HD/PDEase_dom"/>
</dbReference>
<dbReference type="InterPro" id="IPR037522">
    <property type="entry name" value="HD_GYP_dom"/>
</dbReference>
<evidence type="ECO:0000313" key="2">
    <source>
        <dbReference type="Proteomes" id="UP000217696"/>
    </source>
</evidence>
<dbReference type="InterPro" id="IPR052020">
    <property type="entry name" value="Cyclic_di-GMP/3'3'-cGAMP_PDE"/>
</dbReference>